<evidence type="ECO:0000256" key="1">
    <source>
        <dbReference type="SAM" id="Phobius"/>
    </source>
</evidence>
<evidence type="ECO:0000313" key="3">
    <source>
        <dbReference type="Proteomes" id="UP000249218"/>
    </source>
</evidence>
<dbReference type="AlphaFoldDB" id="A0A2W1B4S6"/>
<sequence>MSKVEAMEKEVFAGSGGVDTERLMRELGQARRFHLASYALLAVAVFVAALYATNYVFLAADVPYRYTRLHPIYMSPTSSPST</sequence>
<reference evidence="2 3" key="1">
    <citation type="journal article" date="2017" name="BMC Biol.">
        <title>Genomic innovations, transcriptional plasticity and gene loss underlying the evolution and divergence of two highly polyphagous and invasive Helicoverpa pest species.</title>
        <authorList>
            <person name="Pearce S.L."/>
            <person name="Clarke D.F."/>
            <person name="East P.D."/>
            <person name="Elfekih S."/>
            <person name="Gordon K.H."/>
            <person name="Jermiin L.S."/>
            <person name="McGaughran A."/>
            <person name="Oakeshott J.G."/>
            <person name="Papanikolaou A."/>
            <person name="Perera O.P."/>
            <person name="Rane R.V."/>
            <person name="Richards S."/>
            <person name="Tay W.T."/>
            <person name="Walsh T.K."/>
            <person name="Anderson A."/>
            <person name="Anderson C.J."/>
            <person name="Asgari S."/>
            <person name="Board P.G."/>
            <person name="Bretschneider A."/>
            <person name="Campbell P.M."/>
            <person name="Chertemps T."/>
            <person name="Christeller J.T."/>
            <person name="Coppin C.W."/>
            <person name="Downes S.J."/>
            <person name="Duan G."/>
            <person name="Farnsworth C.A."/>
            <person name="Good R.T."/>
            <person name="Han L.B."/>
            <person name="Han Y.C."/>
            <person name="Hatje K."/>
            <person name="Horne I."/>
            <person name="Huang Y.P."/>
            <person name="Hughes D.S."/>
            <person name="Jacquin-Joly E."/>
            <person name="James W."/>
            <person name="Jhangiani S."/>
            <person name="Kollmar M."/>
            <person name="Kuwar S.S."/>
            <person name="Li S."/>
            <person name="Liu N.Y."/>
            <person name="Maibeche M.T."/>
            <person name="Miller J.R."/>
            <person name="Montagne N."/>
            <person name="Perry T."/>
            <person name="Qu J."/>
            <person name="Song S.V."/>
            <person name="Sutton G.G."/>
            <person name="Vogel H."/>
            <person name="Walenz B.P."/>
            <person name="Xu W."/>
            <person name="Zhang H.J."/>
            <person name="Zou Z."/>
            <person name="Batterham P."/>
            <person name="Edwards O.R."/>
            <person name="Feyereisen R."/>
            <person name="Gibbs R.A."/>
            <person name="Heckel D.G."/>
            <person name="McGrath A."/>
            <person name="Robin C."/>
            <person name="Scherer S.E."/>
            <person name="Worley K.C."/>
            <person name="Wu Y.D."/>
        </authorList>
    </citation>
    <scope>NUCLEOTIDE SEQUENCE [LARGE SCALE GENOMIC DNA]</scope>
    <source>
        <strain evidence="2">Harm_GR_Male_#8</strain>
        <tissue evidence="2">Whole organism</tissue>
    </source>
</reference>
<name>A0A2W1B4S6_HELAM</name>
<dbReference type="Proteomes" id="UP000249218">
    <property type="component" value="Unassembled WGS sequence"/>
</dbReference>
<proteinExistence type="predicted"/>
<evidence type="ECO:0000313" key="2">
    <source>
        <dbReference type="EMBL" id="PZC71372.1"/>
    </source>
</evidence>
<feature type="transmembrane region" description="Helical" evidence="1">
    <location>
        <begin position="35"/>
        <end position="58"/>
    </location>
</feature>
<keyword evidence="1" id="KW-1133">Transmembrane helix</keyword>
<protein>
    <submittedName>
        <fullName evidence="2">Uncharacterized protein</fullName>
    </submittedName>
</protein>
<dbReference type="OrthoDB" id="3936150at2759"/>
<gene>
    <name evidence="2" type="primary">HaOG213517</name>
    <name evidence="2" type="ORF">B5X24_HaOG213517</name>
</gene>
<accession>A0A2W1B4S6</accession>
<keyword evidence="1" id="KW-0812">Transmembrane</keyword>
<keyword evidence="1" id="KW-0472">Membrane</keyword>
<keyword evidence="3" id="KW-1185">Reference proteome</keyword>
<dbReference type="EMBL" id="KZ150327">
    <property type="protein sequence ID" value="PZC71372.1"/>
    <property type="molecule type" value="Genomic_DNA"/>
</dbReference>
<organism evidence="2 3">
    <name type="scientific">Helicoverpa armigera</name>
    <name type="common">Cotton bollworm</name>
    <name type="synonym">Heliothis armigera</name>
    <dbReference type="NCBI Taxonomy" id="29058"/>
    <lineage>
        <taxon>Eukaryota</taxon>
        <taxon>Metazoa</taxon>
        <taxon>Ecdysozoa</taxon>
        <taxon>Arthropoda</taxon>
        <taxon>Hexapoda</taxon>
        <taxon>Insecta</taxon>
        <taxon>Pterygota</taxon>
        <taxon>Neoptera</taxon>
        <taxon>Endopterygota</taxon>
        <taxon>Lepidoptera</taxon>
        <taxon>Glossata</taxon>
        <taxon>Ditrysia</taxon>
        <taxon>Noctuoidea</taxon>
        <taxon>Noctuidae</taxon>
        <taxon>Heliothinae</taxon>
        <taxon>Helicoverpa</taxon>
    </lineage>
</organism>